<accession>A0ABQ0VW58</accession>
<keyword evidence="3 6" id="KW-0808">Transferase</keyword>
<dbReference type="InterPro" id="IPR033749">
    <property type="entry name" value="Polyprenyl_synt_CS"/>
</dbReference>
<comment type="caution">
    <text evidence="7">The sequence shown here is derived from an EMBL/GenBank/DDBJ whole genome shotgun (WGS) entry which is preliminary data.</text>
</comment>
<protein>
    <recommendedName>
        <fullName evidence="9">Geranylgeranyl pyrophosphate synthase</fullName>
    </recommendedName>
</protein>
<evidence type="ECO:0000256" key="4">
    <source>
        <dbReference type="ARBA" id="ARBA00022723"/>
    </source>
</evidence>
<reference evidence="7 8" key="1">
    <citation type="submission" date="2019-07" db="EMBL/GenBank/DDBJ databases">
        <title>Whole genome shotgun sequence of Halolactibacillus miurensis NBRC 100873.</title>
        <authorList>
            <person name="Hosoyama A."/>
            <person name="Uohara A."/>
            <person name="Ohji S."/>
            <person name="Ichikawa N."/>
        </authorList>
    </citation>
    <scope>NUCLEOTIDE SEQUENCE [LARGE SCALE GENOMIC DNA]</scope>
    <source>
        <strain evidence="7 8">NBRC 100873</strain>
    </source>
</reference>
<dbReference type="SFLD" id="SFLDS00005">
    <property type="entry name" value="Isoprenoid_Synthase_Type_I"/>
    <property type="match status" value="1"/>
</dbReference>
<evidence type="ECO:0008006" key="9">
    <source>
        <dbReference type="Google" id="ProtNLM"/>
    </source>
</evidence>
<dbReference type="PROSITE" id="PS00444">
    <property type="entry name" value="POLYPRENYL_SYNTHASE_2"/>
    <property type="match status" value="1"/>
</dbReference>
<dbReference type="PANTHER" id="PTHR12001:SF69">
    <property type="entry name" value="ALL TRANS-POLYPRENYL-DIPHOSPHATE SYNTHASE PDSS1"/>
    <property type="match status" value="1"/>
</dbReference>
<keyword evidence="8" id="KW-1185">Reference proteome</keyword>
<dbReference type="PROSITE" id="PS00723">
    <property type="entry name" value="POLYPRENYL_SYNTHASE_1"/>
    <property type="match status" value="1"/>
</dbReference>
<dbReference type="Proteomes" id="UP000321773">
    <property type="component" value="Unassembled WGS sequence"/>
</dbReference>
<dbReference type="Pfam" id="PF00348">
    <property type="entry name" value="polyprenyl_synt"/>
    <property type="match status" value="1"/>
</dbReference>
<evidence type="ECO:0000256" key="2">
    <source>
        <dbReference type="ARBA" id="ARBA00006706"/>
    </source>
</evidence>
<keyword evidence="4" id="KW-0479">Metal-binding</keyword>
<keyword evidence="5" id="KW-0460">Magnesium</keyword>
<dbReference type="Gene3D" id="1.10.600.10">
    <property type="entry name" value="Farnesyl Diphosphate Synthase"/>
    <property type="match status" value="1"/>
</dbReference>
<evidence type="ECO:0000313" key="7">
    <source>
        <dbReference type="EMBL" id="GEM04310.1"/>
    </source>
</evidence>
<evidence type="ECO:0000313" key="8">
    <source>
        <dbReference type="Proteomes" id="UP000321773"/>
    </source>
</evidence>
<dbReference type="EMBL" id="BJWJ01000010">
    <property type="protein sequence ID" value="GEM04310.1"/>
    <property type="molecule type" value="Genomic_DNA"/>
</dbReference>
<comment type="cofactor">
    <cofactor evidence="1">
        <name>Mg(2+)</name>
        <dbReference type="ChEBI" id="CHEBI:18420"/>
    </cofactor>
</comment>
<organism evidence="7 8">
    <name type="scientific">Halolactibacillus miurensis</name>
    <dbReference type="NCBI Taxonomy" id="306541"/>
    <lineage>
        <taxon>Bacteria</taxon>
        <taxon>Bacillati</taxon>
        <taxon>Bacillota</taxon>
        <taxon>Bacilli</taxon>
        <taxon>Bacillales</taxon>
        <taxon>Bacillaceae</taxon>
        <taxon>Halolactibacillus</taxon>
    </lineage>
</organism>
<dbReference type="InterPro" id="IPR008949">
    <property type="entry name" value="Isoprenoid_synthase_dom_sf"/>
</dbReference>
<dbReference type="InterPro" id="IPR000092">
    <property type="entry name" value="Polyprenyl_synt"/>
</dbReference>
<gene>
    <name evidence="7" type="ORF">HMI01_12980</name>
</gene>
<dbReference type="RefSeq" id="WP_062319309.1">
    <property type="nucleotide sequence ID" value="NZ_FPAI01000011.1"/>
</dbReference>
<dbReference type="CDD" id="cd00685">
    <property type="entry name" value="Trans_IPPS_HT"/>
    <property type="match status" value="1"/>
</dbReference>
<evidence type="ECO:0000256" key="5">
    <source>
        <dbReference type="ARBA" id="ARBA00022842"/>
    </source>
</evidence>
<evidence type="ECO:0000256" key="6">
    <source>
        <dbReference type="RuleBase" id="RU004466"/>
    </source>
</evidence>
<proteinExistence type="inferred from homology"/>
<evidence type="ECO:0000256" key="3">
    <source>
        <dbReference type="ARBA" id="ARBA00022679"/>
    </source>
</evidence>
<sequence>MDEQFKRDLHRLVAHKMNGMLSTDETGLIDTCLLSIEGATVDQEVVIHCLIPTLYLMRSLTCHQVTDGVLRENVLQGDYYSSLFYRYMVQHHSLRTLKRVLKVLQSTYLANVSNQQNRPAPLQYFHLLWQGDDTPEGHRSHHPVSLSDVKTLDTYKQQVKIEMVSLFTMFDSTHNDALSALMTSGGKQTRLTLFYHALTKDSSRQRDLLSIGIAIEGIHLASLIHDDIIDQADMRRHQQTLHEKFTPYTALHMGNAIFTQSLLALADIEDREVHRVFSRLFYQMVHGEIQQQSNRYNCHVSTYRYLKVIRDKTALFVESILYLAGYLSGYTNDTLRHFRRSGYYIGMAYQLKDDIFDYTSTAATLGKPVASDQKNGYYTLASAVNGPRQTTQLAHRFIERALIELRQLPTDIDQRELIYYTTILYKRTR</sequence>
<evidence type="ECO:0000256" key="1">
    <source>
        <dbReference type="ARBA" id="ARBA00001946"/>
    </source>
</evidence>
<comment type="similarity">
    <text evidence="2 6">Belongs to the FPP/GGPP synthase family.</text>
</comment>
<dbReference type="PANTHER" id="PTHR12001">
    <property type="entry name" value="GERANYLGERANYL PYROPHOSPHATE SYNTHASE"/>
    <property type="match status" value="1"/>
</dbReference>
<dbReference type="SUPFAM" id="SSF48576">
    <property type="entry name" value="Terpenoid synthases"/>
    <property type="match status" value="1"/>
</dbReference>
<name>A0ABQ0VW58_9BACI</name>